<reference evidence="2" key="1">
    <citation type="submission" date="2022-12" db="EMBL/GenBank/DDBJ databases">
        <title>Reference genome sequencing for broad-spectrum identification of bacterial and archaeal isolates by mass spectrometry.</title>
        <authorList>
            <person name="Sekiguchi Y."/>
            <person name="Tourlousse D.M."/>
        </authorList>
    </citation>
    <scope>NUCLEOTIDE SEQUENCE</scope>
    <source>
        <strain evidence="2">H2</strain>
    </source>
</reference>
<name>A0A9W6FZL3_9BACT</name>
<feature type="signal peptide" evidence="1">
    <location>
        <begin position="1"/>
        <end position="22"/>
    </location>
</feature>
<evidence type="ECO:0000256" key="1">
    <source>
        <dbReference type="SAM" id="SignalP"/>
    </source>
</evidence>
<organism evidence="2 3">
    <name type="scientific">Geobacter hydrogenophilus</name>
    <dbReference type="NCBI Taxonomy" id="40983"/>
    <lineage>
        <taxon>Bacteria</taxon>
        <taxon>Pseudomonadati</taxon>
        <taxon>Thermodesulfobacteriota</taxon>
        <taxon>Desulfuromonadia</taxon>
        <taxon>Geobacterales</taxon>
        <taxon>Geobacteraceae</taxon>
        <taxon>Geobacter</taxon>
    </lineage>
</organism>
<keyword evidence="3" id="KW-1185">Reference proteome</keyword>
<keyword evidence="1" id="KW-0732">Signal</keyword>
<dbReference type="AlphaFoldDB" id="A0A9W6FZL3"/>
<feature type="chain" id="PRO_5040928572" evidence="1">
    <location>
        <begin position="23"/>
        <end position="196"/>
    </location>
</feature>
<accession>A0A9W6FZL3</accession>
<dbReference type="EMBL" id="BSDS01000001">
    <property type="protein sequence ID" value="GLI37821.1"/>
    <property type="molecule type" value="Genomic_DNA"/>
</dbReference>
<comment type="caution">
    <text evidence="2">The sequence shown here is derived from an EMBL/GenBank/DDBJ whole genome shotgun (WGS) entry which is preliminary data.</text>
</comment>
<dbReference type="RefSeq" id="WP_214185684.1">
    <property type="nucleotide sequence ID" value="NZ_BSDS01000001.1"/>
</dbReference>
<dbReference type="Proteomes" id="UP001144352">
    <property type="component" value="Unassembled WGS sequence"/>
</dbReference>
<protein>
    <submittedName>
        <fullName evidence="2">Uncharacterized protein</fullName>
    </submittedName>
</protein>
<proteinExistence type="predicted"/>
<sequence>MALIRTILPVICVALFVAVSGAASPPRPDTGIGVLLVCAVPGEPTPPQLILYGEPGIGRIAEKSAATLPHLPLSFKIPSGEFPLVVTARKGGWLKVIHDDAGRAAWLKPRRAWPFVSWDELLKGREARLLRGLKKPFYLLWGSGGDMVPDLEPLTPERSFRIVSVDGDRIQVLLDLAVVGWLRWRDEDGRLLIALE</sequence>
<evidence type="ECO:0000313" key="3">
    <source>
        <dbReference type="Proteomes" id="UP001144352"/>
    </source>
</evidence>
<gene>
    <name evidence="2" type="ORF">GHYDROH2_13220</name>
</gene>
<evidence type="ECO:0000313" key="2">
    <source>
        <dbReference type="EMBL" id="GLI37821.1"/>
    </source>
</evidence>